<dbReference type="PANTHER" id="PTHR30349">
    <property type="entry name" value="PHAGE INTEGRASE-RELATED"/>
    <property type="match status" value="1"/>
</dbReference>
<evidence type="ECO:0000256" key="1">
    <source>
        <dbReference type="ARBA" id="ARBA00008857"/>
    </source>
</evidence>
<keyword evidence="2" id="KW-0229">DNA integration</keyword>
<accession>A0ABR6KU90</accession>
<dbReference type="Gene3D" id="1.10.443.10">
    <property type="entry name" value="Intergrase catalytic core"/>
    <property type="match status" value="1"/>
</dbReference>
<dbReference type="InterPro" id="IPR050090">
    <property type="entry name" value="Tyrosine_recombinase_XerCD"/>
</dbReference>
<name>A0ABR6KU90_9BACT</name>
<dbReference type="RefSeq" id="WP_183672455.1">
    <property type="nucleotide sequence ID" value="NZ_BMPB01000017.1"/>
</dbReference>
<dbReference type="InterPro" id="IPR004107">
    <property type="entry name" value="Integrase_SAM-like_N"/>
</dbReference>
<dbReference type="InterPro" id="IPR044068">
    <property type="entry name" value="CB"/>
</dbReference>
<dbReference type="InterPro" id="IPR002104">
    <property type="entry name" value="Integrase_catalytic"/>
</dbReference>
<feature type="domain" description="Core-binding (CB)" evidence="7">
    <location>
        <begin position="4"/>
        <end position="97"/>
    </location>
</feature>
<keyword evidence="3 5" id="KW-0238">DNA-binding</keyword>
<proteinExistence type="inferred from homology"/>
<reference evidence="8 9" key="1">
    <citation type="submission" date="2020-08" db="EMBL/GenBank/DDBJ databases">
        <title>Genomic Encyclopedia of Type Strains, Phase IV (KMG-IV): sequencing the most valuable type-strain genomes for metagenomic binning, comparative biology and taxonomic classification.</title>
        <authorList>
            <person name="Goeker M."/>
        </authorList>
    </citation>
    <scope>NUCLEOTIDE SEQUENCE [LARGE SCALE GENOMIC DNA]</scope>
    <source>
        <strain evidence="8 9">DSM 102983</strain>
    </source>
</reference>
<dbReference type="EMBL" id="JACHOC010000013">
    <property type="protein sequence ID" value="MBB4625083.1"/>
    <property type="molecule type" value="Genomic_DNA"/>
</dbReference>
<dbReference type="Pfam" id="PF00589">
    <property type="entry name" value="Phage_integrase"/>
    <property type="match status" value="1"/>
</dbReference>
<feature type="domain" description="Tyr recombinase" evidence="6">
    <location>
        <begin position="121"/>
        <end position="310"/>
    </location>
</feature>
<dbReference type="Gene3D" id="1.10.150.130">
    <property type="match status" value="1"/>
</dbReference>
<dbReference type="InterPro" id="IPR013762">
    <property type="entry name" value="Integrase-like_cat_sf"/>
</dbReference>
<comment type="caution">
    <text evidence="8">The sequence shown here is derived from an EMBL/GenBank/DDBJ whole genome shotgun (WGS) entry which is preliminary data.</text>
</comment>
<dbReference type="InterPro" id="IPR011010">
    <property type="entry name" value="DNA_brk_join_enz"/>
</dbReference>
<dbReference type="Proteomes" id="UP000533637">
    <property type="component" value="Unassembled WGS sequence"/>
</dbReference>
<evidence type="ECO:0000259" key="7">
    <source>
        <dbReference type="PROSITE" id="PS51900"/>
    </source>
</evidence>
<comment type="similarity">
    <text evidence="1">Belongs to the 'phage' integrase family.</text>
</comment>
<dbReference type="PROSITE" id="PS51900">
    <property type="entry name" value="CB"/>
    <property type="match status" value="1"/>
</dbReference>
<dbReference type="PANTHER" id="PTHR30349:SF41">
    <property type="entry name" value="INTEGRASE_RECOMBINASE PROTEIN MJ0367-RELATED"/>
    <property type="match status" value="1"/>
</dbReference>
<sequence length="337" mass="38797">MNPTDFSKHLSGFLIKYLPGERGVSTNTISSYKYTFLLLVTFVQEKKGLNIKVLTIKCITKELVVEFLDWLQKERHNGNSTRNARLAAIHAFYRYLQYQAIENLYECQRILSIKNKKTETKFLNYLTIEGVALILKQPDISTMRGRRDLALLSLMYDTGARVQEIADLIASSVRLDKPYVIKIKGKGNKVRIVPMLDGQVAHLLKYMIEHKLTDKYANQYPLFCNKHNEKLTRGGITYILLKYAEMARKESTSLIPDGIGCHSFRHSKAMHLLQANVPLIYIRDFLGHTSVTTTEIYARADSKQKRDAIEKAYADVMPNETPMWVNNDNLLEWLKSL</sequence>
<dbReference type="InterPro" id="IPR010998">
    <property type="entry name" value="Integrase_recombinase_N"/>
</dbReference>
<evidence type="ECO:0000256" key="4">
    <source>
        <dbReference type="ARBA" id="ARBA00023172"/>
    </source>
</evidence>
<dbReference type="SUPFAM" id="SSF56349">
    <property type="entry name" value="DNA breaking-rejoining enzymes"/>
    <property type="match status" value="1"/>
</dbReference>
<dbReference type="PROSITE" id="PS51898">
    <property type="entry name" value="TYR_RECOMBINASE"/>
    <property type="match status" value="1"/>
</dbReference>
<keyword evidence="4" id="KW-0233">DNA recombination</keyword>
<gene>
    <name evidence="8" type="ORF">GGQ57_005029</name>
</gene>
<keyword evidence="9" id="KW-1185">Reference proteome</keyword>
<protein>
    <submittedName>
        <fullName evidence="8">Site-specific recombinase XerD</fullName>
    </submittedName>
</protein>
<evidence type="ECO:0000256" key="2">
    <source>
        <dbReference type="ARBA" id="ARBA00022908"/>
    </source>
</evidence>
<evidence type="ECO:0000256" key="5">
    <source>
        <dbReference type="PROSITE-ProRule" id="PRU01248"/>
    </source>
</evidence>
<evidence type="ECO:0000313" key="8">
    <source>
        <dbReference type="EMBL" id="MBB4625083.1"/>
    </source>
</evidence>
<dbReference type="Pfam" id="PF02899">
    <property type="entry name" value="Phage_int_SAM_1"/>
    <property type="match status" value="1"/>
</dbReference>
<dbReference type="SUPFAM" id="SSF47823">
    <property type="entry name" value="lambda integrase-like, N-terminal domain"/>
    <property type="match status" value="1"/>
</dbReference>
<evidence type="ECO:0000313" key="9">
    <source>
        <dbReference type="Proteomes" id="UP000533637"/>
    </source>
</evidence>
<organism evidence="8 9">
    <name type="scientific">Parabacteroides faecis</name>
    <dbReference type="NCBI Taxonomy" id="1217282"/>
    <lineage>
        <taxon>Bacteria</taxon>
        <taxon>Pseudomonadati</taxon>
        <taxon>Bacteroidota</taxon>
        <taxon>Bacteroidia</taxon>
        <taxon>Bacteroidales</taxon>
        <taxon>Tannerellaceae</taxon>
        <taxon>Parabacteroides</taxon>
    </lineage>
</organism>
<dbReference type="CDD" id="cd01182">
    <property type="entry name" value="INT_RitC_C_like"/>
    <property type="match status" value="1"/>
</dbReference>
<evidence type="ECO:0000259" key="6">
    <source>
        <dbReference type="PROSITE" id="PS51898"/>
    </source>
</evidence>
<evidence type="ECO:0000256" key="3">
    <source>
        <dbReference type="ARBA" id="ARBA00023125"/>
    </source>
</evidence>